<accession>A0ABX8W314</accession>
<reference evidence="3 4" key="1">
    <citation type="submission" date="2020-01" db="EMBL/GenBank/DDBJ databases">
        <title>Vast differences in strain-level diversity in the gut microbiota of two closely related honey bee species.</title>
        <authorList>
            <person name="Ellegaard K.M."/>
            <person name="Suenami S."/>
            <person name="Miyazaki R."/>
            <person name="Engel P."/>
        </authorList>
    </citation>
    <scope>NUCLEOTIDE SEQUENCE [LARGE SCALE GENOMIC DNA]</scope>
    <source>
        <strain evidence="3 4">ESL0416</strain>
    </source>
</reference>
<dbReference type="RefSeq" id="WP_220220431.1">
    <property type="nucleotide sequence ID" value="NZ_CP048268.1"/>
</dbReference>
<gene>
    <name evidence="3" type="ORF">GYM71_00125</name>
</gene>
<feature type="binding site" evidence="1">
    <location>
        <begin position="146"/>
        <end position="153"/>
    </location>
    <ligand>
        <name>ATP</name>
        <dbReference type="ChEBI" id="CHEBI:30616"/>
    </ligand>
</feature>
<dbReference type="SMART" id="SM00382">
    <property type="entry name" value="AAA"/>
    <property type="match status" value="1"/>
</dbReference>
<organism evidence="3 4">
    <name type="scientific">Lactobacillus panisapium</name>
    <dbReference type="NCBI Taxonomy" id="2012495"/>
    <lineage>
        <taxon>Bacteria</taxon>
        <taxon>Bacillati</taxon>
        <taxon>Bacillota</taxon>
        <taxon>Bacilli</taxon>
        <taxon>Lactobacillales</taxon>
        <taxon>Lactobacillaceae</taxon>
        <taxon>Lactobacillus</taxon>
    </lineage>
</organism>
<dbReference type="Gene3D" id="3.40.50.300">
    <property type="entry name" value="P-loop containing nucleotide triphosphate hydrolases"/>
    <property type="match status" value="1"/>
</dbReference>
<dbReference type="InterPro" id="IPR027417">
    <property type="entry name" value="P-loop_NTPase"/>
</dbReference>
<keyword evidence="4" id="KW-1185">Reference proteome</keyword>
<dbReference type="Pfam" id="PF13401">
    <property type="entry name" value="AAA_22"/>
    <property type="match status" value="1"/>
</dbReference>
<dbReference type="EMBL" id="CP048268">
    <property type="protein sequence ID" value="QYN51924.1"/>
    <property type="molecule type" value="Genomic_DNA"/>
</dbReference>
<feature type="domain" description="FtsK" evidence="2">
    <location>
        <begin position="129"/>
        <end position="310"/>
    </location>
</feature>
<dbReference type="InterPro" id="IPR049945">
    <property type="entry name" value="AAA_22"/>
</dbReference>
<dbReference type="Proteomes" id="UP000826550">
    <property type="component" value="Chromosome"/>
</dbReference>
<dbReference type="InterPro" id="IPR003593">
    <property type="entry name" value="AAA+_ATPase"/>
</dbReference>
<protein>
    <submittedName>
        <fullName evidence="3">AAA family ATPase</fullName>
    </submittedName>
</protein>
<dbReference type="PROSITE" id="PS50901">
    <property type="entry name" value="FTSK"/>
    <property type="match status" value="1"/>
</dbReference>
<sequence length="351" mass="39659">MDMKQYLTRCIDMALDAGSNETSYNNSFEIEVKPNGFIFVPRFPAGFILNESLYQRIYEIAAAAVYPEYTVLKQSSIYFVPLGNHIFSVERGLFYPWFKGTPTRLNIDDLDNFFNSRKDYREKMLIPLMKDYYVDYEKVTSIAIAGSTGSGKSMLLTYFLSALRQISQIVIIDPKFDMPARWARDHTEKAITPSSNSSKSDFVSAVNDALESALTTIYQRQQALFQNVNERFRPLSIVIDELAALTIGVNRNVKDAFLSLLSQISLLGRATSVHLILVSQRFDHTVVPTAIRDQMNVLIELGHITTKNVQFLFPDLDPSGIVIPQGPGVGIIQIIDDQHFDNVLPFLAPTY</sequence>
<evidence type="ECO:0000259" key="2">
    <source>
        <dbReference type="PROSITE" id="PS50901"/>
    </source>
</evidence>
<evidence type="ECO:0000313" key="3">
    <source>
        <dbReference type="EMBL" id="QYN51924.1"/>
    </source>
</evidence>
<evidence type="ECO:0000313" key="4">
    <source>
        <dbReference type="Proteomes" id="UP000826550"/>
    </source>
</evidence>
<proteinExistence type="predicted"/>
<dbReference type="InterPro" id="IPR002543">
    <property type="entry name" value="FtsK_dom"/>
</dbReference>
<keyword evidence="1" id="KW-0067">ATP-binding</keyword>
<keyword evidence="1" id="KW-0547">Nucleotide-binding</keyword>
<name>A0ABX8W314_9LACO</name>
<evidence type="ECO:0000256" key="1">
    <source>
        <dbReference type="PROSITE-ProRule" id="PRU00289"/>
    </source>
</evidence>
<dbReference type="SUPFAM" id="SSF52540">
    <property type="entry name" value="P-loop containing nucleoside triphosphate hydrolases"/>
    <property type="match status" value="1"/>
</dbReference>